<dbReference type="Pfam" id="PF11258">
    <property type="entry name" value="DUF3048"/>
    <property type="match status" value="1"/>
</dbReference>
<dbReference type="OrthoDB" id="9779102at2"/>
<feature type="region of interest" description="Disordered" evidence="1">
    <location>
        <begin position="27"/>
        <end position="54"/>
    </location>
</feature>
<evidence type="ECO:0000259" key="3">
    <source>
        <dbReference type="Pfam" id="PF17479"/>
    </source>
</evidence>
<comment type="caution">
    <text evidence="4">The sequence shown here is derived from an EMBL/GenBank/DDBJ whole genome shotgun (WGS) entry which is preliminary data.</text>
</comment>
<evidence type="ECO:0000313" key="5">
    <source>
        <dbReference type="Proteomes" id="UP000033772"/>
    </source>
</evidence>
<gene>
    <name evidence="4" type="ORF">UG56_011550</name>
</gene>
<dbReference type="Pfam" id="PF17479">
    <property type="entry name" value="DUF3048_C"/>
    <property type="match status" value="1"/>
</dbReference>
<evidence type="ECO:0000259" key="2">
    <source>
        <dbReference type="Pfam" id="PF11258"/>
    </source>
</evidence>
<protein>
    <recommendedName>
        <fullName evidence="6">DUF3048 domain-containing protein</fullName>
    </recommendedName>
</protein>
<keyword evidence="5" id="KW-1185">Reference proteome</keyword>
<dbReference type="STRING" id="1844.UG56_011550"/>
<name>A0A1J4N6L0_9ACTN</name>
<evidence type="ECO:0000256" key="1">
    <source>
        <dbReference type="SAM" id="MobiDB-lite"/>
    </source>
</evidence>
<reference evidence="4" key="1">
    <citation type="submission" date="2016-10" db="EMBL/GenBank/DDBJ databases">
        <title>Draft Genome Sequence of Nocardioides luteus Strain BAFB, an Alkane-Degrading Bacterium Isolated from JP-7 Polluted Soil.</title>
        <authorList>
            <person name="Brown L."/>
            <person name="Ruiz O.N."/>
            <person name="Gunasekera T."/>
        </authorList>
    </citation>
    <scope>NUCLEOTIDE SEQUENCE [LARGE SCALE GENOMIC DNA]</scope>
    <source>
        <strain evidence="4">BAFB</strain>
    </source>
</reference>
<organism evidence="4 5">
    <name type="scientific">Nocardioides luteus</name>
    <dbReference type="NCBI Taxonomy" id="1844"/>
    <lineage>
        <taxon>Bacteria</taxon>
        <taxon>Bacillati</taxon>
        <taxon>Actinomycetota</taxon>
        <taxon>Actinomycetes</taxon>
        <taxon>Propionibacteriales</taxon>
        <taxon>Nocardioidaceae</taxon>
        <taxon>Nocardioides</taxon>
    </lineage>
</organism>
<dbReference type="InterPro" id="IPR023158">
    <property type="entry name" value="YerB-like_sf"/>
</dbReference>
<dbReference type="Gene3D" id="3.50.90.10">
    <property type="entry name" value="YerB-like"/>
    <property type="match status" value="1"/>
</dbReference>
<dbReference type="PROSITE" id="PS51257">
    <property type="entry name" value="PROKAR_LIPOPROTEIN"/>
    <property type="match status" value="1"/>
</dbReference>
<dbReference type="EMBL" id="JZDQ02000014">
    <property type="protein sequence ID" value="OIJ26599.1"/>
    <property type="molecule type" value="Genomic_DNA"/>
</dbReference>
<dbReference type="AlphaFoldDB" id="A0A1J4N6L0"/>
<evidence type="ECO:0008006" key="6">
    <source>
        <dbReference type="Google" id="ProtNLM"/>
    </source>
</evidence>
<sequence>MMRTSRPGILLRAVATLAAAGLVLTGCGSSEEPEETKPSPSAPAEPDHEPLTGVELPEGQTAARKHPAYIVKIDNTSASDPQYGVAKADLVVQELVEGGVTRLAVAYYSQLPKEAGPVRSMRATDAGIAAPIGAKIMTSGAAPYTFAQLKKHDISWIDMSTPYVVRDTSKPHDFLHSVVGKVAKVGKAAEKKGKARRPGDFMPWGDATTQLAGGKPAKAVDVRFSAARTDNWLFKGGKYHLQNNYMAKSGQFLADTVVVAQTKTTIAPYKDPGGAIVPVSHFTGRGKAWILRAGQIVEATWVKKGEKGAVTFTDAKGAAIEIPPGKVWLDLIPQGNGQVAPGGVTVK</sequence>
<dbReference type="SUPFAM" id="SSF159774">
    <property type="entry name" value="YerB-like"/>
    <property type="match status" value="1"/>
</dbReference>
<dbReference type="InterPro" id="IPR021416">
    <property type="entry name" value="DUF3048_N"/>
</dbReference>
<dbReference type="InterPro" id="IPR035328">
    <property type="entry name" value="DUF3048_C"/>
</dbReference>
<dbReference type="Proteomes" id="UP000033772">
    <property type="component" value="Unassembled WGS sequence"/>
</dbReference>
<feature type="domain" description="DUF3048" evidence="3">
    <location>
        <begin position="232"/>
        <end position="328"/>
    </location>
</feature>
<proteinExistence type="predicted"/>
<evidence type="ECO:0000313" key="4">
    <source>
        <dbReference type="EMBL" id="OIJ26599.1"/>
    </source>
</evidence>
<feature type="domain" description="DUF3048" evidence="2">
    <location>
        <begin position="51"/>
        <end position="193"/>
    </location>
</feature>
<accession>A0A1J4N6L0</accession>